<evidence type="ECO:0000256" key="2">
    <source>
        <dbReference type="ARBA" id="ARBA00023002"/>
    </source>
</evidence>
<sequence length="448" mass="49956">MDAKYNKLLANVEKDFFEIRNLSAQQKKIIFLKIKKEILVKKSSLVKLIMVEVKLTELDAEREVLRAASTFALAAKHADFTVENVIRGRSKTIVEKRVARGPLFAITPFSSPLSSPAHKIAMGLLVGTSVLFKPSPFAGRTGWALFQIVRQATKGKFVYFCDQSTTKTLQAIVADERIGIISFTGGYETGKKIISIGGVKKYHMELSGGNSIAVFSPDFKNYNDRLADKFVGGIIAKNGQRCVSIKHILISNNGKKFIDQIQAKLCLLKKEIQANFSAGMRNILGPLITVDYAQAAEMKIKKILKIVPEFIALLPAQRQNDFLFPVMHTTENVGGDVLKKILSLDLSGPVLFVHYYKNNTEYKKMLTALQNDYIRSGLQLSFFTNNVRTLNSICRDIIWGGIIINDLPTFRDDTMSFGGFGKAGLGKEGFFETYFAYTDPQTMVRGQC</sequence>
<name>A0A1F6NKQ0_9BACT</name>
<dbReference type="AlphaFoldDB" id="A0A1F6NKQ0"/>
<protein>
    <recommendedName>
        <fullName evidence="3">Aldehyde dehydrogenase domain-containing protein</fullName>
    </recommendedName>
</protein>
<dbReference type="InterPro" id="IPR016162">
    <property type="entry name" value="Ald_DH_N"/>
</dbReference>
<gene>
    <name evidence="4" type="ORF">A2261_01760</name>
</gene>
<dbReference type="PANTHER" id="PTHR42991:SF1">
    <property type="entry name" value="ALDEHYDE DEHYDROGENASE"/>
    <property type="match status" value="1"/>
</dbReference>
<comment type="caution">
    <text evidence="4">The sequence shown here is derived from an EMBL/GenBank/DDBJ whole genome shotgun (WGS) entry which is preliminary data.</text>
</comment>
<evidence type="ECO:0000256" key="1">
    <source>
        <dbReference type="ARBA" id="ARBA00009986"/>
    </source>
</evidence>
<comment type="similarity">
    <text evidence="1">Belongs to the aldehyde dehydrogenase family.</text>
</comment>
<dbReference type="SUPFAM" id="SSF53720">
    <property type="entry name" value="ALDH-like"/>
    <property type="match status" value="1"/>
</dbReference>
<dbReference type="PANTHER" id="PTHR42991">
    <property type="entry name" value="ALDEHYDE DEHYDROGENASE"/>
    <property type="match status" value="1"/>
</dbReference>
<dbReference type="InterPro" id="IPR015590">
    <property type="entry name" value="Aldehyde_DH_dom"/>
</dbReference>
<evidence type="ECO:0000313" key="5">
    <source>
        <dbReference type="Proteomes" id="UP000177803"/>
    </source>
</evidence>
<accession>A0A1F6NKQ0</accession>
<reference evidence="4 5" key="1">
    <citation type="journal article" date="2016" name="Nat. Commun.">
        <title>Thousands of microbial genomes shed light on interconnected biogeochemical processes in an aquifer system.</title>
        <authorList>
            <person name="Anantharaman K."/>
            <person name="Brown C.T."/>
            <person name="Hug L.A."/>
            <person name="Sharon I."/>
            <person name="Castelle C.J."/>
            <person name="Probst A.J."/>
            <person name="Thomas B.C."/>
            <person name="Singh A."/>
            <person name="Wilkins M.J."/>
            <person name="Karaoz U."/>
            <person name="Brodie E.L."/>
            <person name="Williams K.H."/>
            <person name="Hubbard S.S."/>
            <person name="Banfield J.F."/>
        </authorList>
    </citation>
    <scope>NUCLEOTIDE SEQUENCE [LARGE SCALE GENOMIC DNA]</scope>
</reference>
<keyword evidence="2" id="KW-0560">Oxidoreductase</keyword>
<dbReference type="InterPro" id="IPR016163">
    <property type="entry name" value="Ald_DH_C"/>
</dbReference>
<dbReference type="Gene3D" id="3.40.309.10">
    <property type="entry name" value="Aldehyde Dehydrogenase, Chain A, domain 2"/>
    <property type="match status" value="1"/>
</dbReference>
<dbReference type="EMBL" id="MFQR01000016">
    <property type="protein sequence ID" value="OGH84502.1"/>
    <property type="molecule type" value="Genomic_DNA"/>
</dbReference>
<dbReference type="InterPro" id="IPR051020">
    <property type="entry name" value="ALDH-related_metabolic_enz"/>
</dbReference>
<dbReference type="Proteomes" id="UP000177803">
    <property type="component" value="Unassembled WGS sequence"/>
</dbReference>
<organism evidence="4 5">
    <name type="scientific">Candidatus Magasanikbacteria bacterium RIFOXYA2_FULL_44_8</name>
    <dbReference type="NCBI Taxonomy" id="1798696"/>
    <lineage>
        <taxon>Bacteria</taxon>
        <taxon>Candidatus Magasanikiibacteriota</taxon>
    </lineage>
</organism>
<dbReference type="GO" id="GO:0008911">
    <property type="term" value="F:lactaldehyde dehydrogenase (NAD+) activity"/>
    <property type="evidence" value="ECO:0007669"/>
    <property type="project" value="TreeGrafter"/>
</dbReference>
<evidence type="ECO:0000259" key="3">
    <source>
        <dbReference type="Pfam" id="PF00171"/>
    </source>
</evidence>
<dbReference type="InterPro" id="IPR016161">
    <property type="entry name" value="Ald_DH/histidinol_DH"/>
</dbReference>
<proteinExistence type="inferred from homology"/>
<evidence type="ECO:0000313" key="4">
    <source>
        <dbReference type="EMBL" id="OGH84502.1"/>
    </source>
</evidence>
<dbReference type="Pfam" id="PF00171">
    <property type="entry name" value="Aldedh"/>
    <property type="match status" value="1"/>
</dbReference>
<feature type="domain" description="Aldehyde dehydrogenase" evidence="3">
    <location>
        <begin position="4"/>
        <end position="442"/>
    </location>
</feature>
<dbReference type="Gene3D" id="3.40.605.10">
    <property type="entry name" value="Aldehyde Dehydrogenase, Chain A, domain 1"/>
    <property type="match status" value="1"/>
</dbReference>